<dbReference type="RefSeq" id="WP_158032279.1">
    <property type="nucleotide sequence ID" value="NZ_ML708610.1"/>
</dbReference>
<evidence type="ECO:0000256" key="1">
    <source>
        <dbReference type="SAM" id="Phobius"/>
    </source>
</evidence>
<keyword evidence="1" id="KW-1133">Transmembrane helix</keyword>
<gene>
    <name evidence="2" type="ORF">FCK90_00075</name>
</gene>
<organism evidence="2 3">
    <name type="scientific">Kocuria coralli</name>
    <dbReference type="NCBI Taxonomy" id="1461025"/>
    <lineage>
        <taxon>Bacteria</taxon>
        <taxon>Bacillati</taxon>
        <taxon>Actinomycetota</taxon>
        <taxon>Actinomycetes</taxon>
        <taxon>Micrococcales</taxon>
        <taxon>Micrococcaceae</taxon>
        <taxon>Kocuria</taxon>
    </lineage>
</organism>
<dbReference type="Proteomes" id="UP000325957">
    <property type="component" value="Unassembled WGS sequence"/>
</dbReference>
<evidence type="ECO:0000313" key="2">
    <source>
        <dbReference type="EMBL" id="KAA9395469.1"/>
    </source>
</evidence>
<keyword evidence="3" id="KW-1185">Reference proteome</keyword>
<dbReference type="EMBL" id="SZWF01000001">
    <property type="protein sequence ID" value="KAA9395469.1"/>
    <property type="molecule type" value="Genomic_DNA"/>
</dbReference>
<name>A0A5J5L0H9_9MICC</name>
<keyword evidence="1" id="KW-0812">Transmembrane</keyword>
<feature type="transmembrane region" description="Helical" evidence="1">
    <location>
        <begin position="43"/>
        <end position="63"/>
    </location>
</feature>
<proteinExistence type="predicted"/>
<comment type="caution">
    <text evidence="2">The sequence shown here is derived from an EMBL/GenBank/DDBJ whole genome shotgun (WGS) entry which is preliminary data.</text>
</comment>
<feature type="transmembrane region" description="Helical" evidence="1">
    <location>
        <begin position="126"/>
        <end position="148"/>
    </location>
</feature>
<evidence type="ECO:0000313" key="3">
    <source>
        <dbReference type="Proteomes" id="UP000325957"/>
    </source>
</evidence>
<dbReference type="AlphaFoldDB" id="A0A5J5L0H9"/>
<sequence length="159" mass="16972">MKPRPKRTRGGRKQLREARLLTLASALFVAAGVWLLVDGDTGFGLVTTLFFSACLIVGIALWAAESTTHRGGSRGGRAMDRFFALLMTAAALLMGLGSFALLITTLADPARIYEGTAFRYTPGQALIASLVGTVLFGGGFVVLLIRALRRRKDSVGGRE</sequence>
<feature type="transmembrane region" description="Helical" evidence="1">
    <location>
        <begin position="20"/>
        <end position="37"/>
    </location>
</feature>
<keyword evidence="1" id="KW-0472">Membrane</keyword>
<accession>A0A5J5L0H9</accession>
<reference evidence="2 3" key="1">
    <citation type="submission" date="2019-05" db="EMBL/GenBank/DDBJ databases">
        <title>Kocuria coralli sp. nov., a novel actinobacterium isolated from coral reef seawater.</title>
        <authorList>
            <person name="Li J."/>
        </authorList>
    </citation>
    <scope>NUCLEOTIDE SEQUENCE [LARGE SCALE GENOMIC DNA]</scope>
    <source>
        <strain evidence="2 3">SCSIO 13007</strain>
    </source>
</reference>
<protein>
    <submittedName>
        <fullName evidence="2">Uncharacterized protein</fullName>
    </submittedName>
</protein>
<feature type="transmembrane region" description="Helical" evidence="1">
    <location>
        <begin position="83"/>
        <end position="106"/>
    </location>
</feature>